<dbReference type="eggNOG" id="COG3899">
    <property type="taxonomic scope" value="Bacteria"/>
</dbReference>
<sequence>MPLARAWLWDRQHPRERFRSAHRTLPNRSSPSPCAVLRPSMTSQTRYSVSLFGEFQLDGADAPRFNANSPRLQALLACLVLHRDAPQTRQQLAVLFWPDSSQAQARNALRQLLFQLRKAWPEADQFVHADAQTVRWLPDSALDLDVAQFQSALAAAARAARHGDPGAEEESLTHAAHLYRGDLLANCYDEWIHAERERLREQCIAALARLGQLSEDRRDYAKALKYTQQLQRLDPCREPTCMALMRLHALNHDHASAMRAYQTCVETLARELGVLPGEPMREAYARLAGQGASMQRQRPREAMLPMIGRHGEWRRLLEVWQRTQLGDKQFVLILGEAGIGKSRLAEELLVHLSEQGITVAHSRAYAAEGQLAFAPVTGWLRSAALSGAIGKLDRLWLSEVTRLLPELLTQQSGLSPPSPLTEYWQRQRFFEALARAVLAQGGPLLLLLDDLQWCDGETLEWLRFLMRFDATARVMVVATARPEEIMPRHAANRLLDALRRDDQFVEIPLGSLDAAETAKIAAQILDRPLADTEATRLFEESEGNPLFAVEMTRARSDTVPVGNTQGGMASKLPPKVYTIISNRLAQLPSEARDMVGVAAIIGRAFTTDILAQASDLDEDALAGALDELWQRRIVRQTDSGGLAFDFSHDKIRDVAYAEVSPLQRRRLHLRVARALERAPGEAPDAASAQIAWHYEQAGQPAQAAAFYRRAAGVAQRVYAYDDAMALLTRGLVQAEQIADPHERASQSLALQLDLAPPIRIARGWAAPELDAPLRRAVELSRLVGDSNQQARAQVSLSFFLAVRAELAQARSLSEEVLAGMGKPGSGTYSVMAWTSIMGSLVQQGDWLAAEPAYQRAHAAYDEAQHAEHASLMGGNFGVLAAAWSAHALWFRGLADQALQRGHEALEIANRVAHPFSRALALSYLATQHALRGEHGLTLDYARQAHEIAEQYHVGYYLAWADMLLVWANAKQSPGADAVVAMRAALEAFHATGARLRLPLYLGMLAECLGDVGETESALAALDQAFECAGRTDEHWLDAELYRLRGDLLLRSSANVAEAESSLTRAIEIATAQRALPLELRATLSWAALRAAQGRVAAHEVIAAPLARFTEGFDQPDIVTARALLAR</sequence>
<dbReference type="EMBL" id="CP000090">
    <property type="protein sequence ID" value="AAZ61002.1"/>
    <property type="molecule type" value="Genomic_DNA"/>
</dbReference>
<dbReference type="PANTHER" id="PTHR16305:SF28">
    <property type="entry name" value="GUANYLATE CYCLASE DOMAIN-CONTAINING PROTEIN"/>
    <property type="match status" value="1"/>
</dbReference>
<dbReference type="Gene3D" id="1.25.40.10">
    <property type="entry name" value="Tetratricopeptide repeat domain"/>
    <property type="match status" value="3"/>
</dbReference>
<reference evidence="5" key="1">
    <citation type="submission" date="2005-08" db="EMBL/GenBank/DDBJ databases">
        <title>Complete sequence of Chromosome1 of Ralstonia eutropha JMP134.</title>
        <authorList>
            <person name="Copeland A."/>
            <person name="Lucas S."/>
            <person name="Lapidus A."/>
            <person name="Barry K."/>
            <person name="Detter J.C."/>
            <person name="Glavina T."/>
            <person name="Hammon N."/>
            <person name="Israni S."/>
            <person name="Pitluck S."/>
            <person name="Goltsman E."/>
            <person name="Martinez M."/>
            <person name="Schmutz J."/>
            <person name="Larimer F."/>
            <person name="Land M."/>
            <person name="Lykidis A."/>
            <person name="Richardson P."/>
        </authorList>
    </citation>
    <scope>NUCLEOTIDE SEQUENCE</scope>
    <source>
        <strain evidence="5">JMP134</strain>
    </source>
</reference>
<dbReference type="GO" id="GO:0004016">
    <property type="term" value="F:adenylate cyclase activity"/>
    <property type="evidence" value="ECO:0007669"/>
    <property type="project" value="TreeGrafter"/>
</dbReference>
<evidence type="ECO:0000256" key="2">
    <source>
        <dbReference type="ARBA" id="ARBA00022840"/>
    </source>
</evidence>
<dbReference type="SUPFAM" id="SSF52540">
    <property type="entry name" value="P-loop containing nucleoside triphosphate hydrolases"/>
    <property type="match status" value="1"/>
</dbReference>
<name>Q471D1_CUPPJ</name>
<dbReference type="HOGENOM" id="CLU_004435_1_0_4"/>
<dbReference type="SUPFAM" id="SSF46894">
    <property type="entry name" value="C-terminal effector domain of the bipartite response regulators"/>
    <property type="match status" value="1"/>
</dbReference>
<feature type="domain" description="Bacterial transcriptional activator" evidence="4">
    <location>
        <begin position="144"/>
        <end position="288"/>
    </location>
</feature>
<proteinExistence type="predicted"/>
<dbReference type="SMART" id="SM01043">
    <property type="entry name" value="BTAD"/>
    <property type="match status" value="1"/>
</dbReference>
<keyword evidence="3" id="KW-0802">TPR repeat</keyword>
<dbReference type="GO" id="GO:0005737">
    <property type="term" value="C:cytoplasm"/>
    <property type="evidence" value="ECO:0007669"/>
    <property type="project" value="TreeGrafter"/>
</dbReference>
<dbReference type="SUPFAM" id="SSF48452">
    <property type="entry name" value="TPR-like"/>
    <property type="match status" value="3"/>
</dbReference>
<dbReference type="eggNOG" id="COG3903">
    <property type="taxonomic scope" value="Bacteria"/>
</dbReference>
<dbReference type="InterPro" id="IPR036388">
    <property type="entry name" value="WH-like_DNA-bd_sf"/>
</dbReference>
<dbReference type="Gene3D" id="1.10.10.10">
    <property type="entry name" value="Winged helix-like DNA-binding domain superfamily/Winged helix DNA-binding domain"/>
    <property type="match status" value="1"/>
</dbReference>
<dbReference type="STRING" id="264198.Reut_A1636"/>
<dbReference type="InterPro" id="IPR019734">
    <property type="entry name" value="TPR_rpt"/>
</dbReference>
<keyword evidence="2" id="KW-0067">ATP-binding</keyword>
<dbReference type="Pfam" id="PF03704">
    <property type="entry name" value="BTAD"/>
    <property type="match status" value="1"/>
</dbReference>
<dbReference type="Gene3D" id="3.40.50.300">
    <property type="entry name" value="P-loop containing nucleotide triphosphate hydrolases"/>
    <property type="match status" value="1"/>
</dbReference>
<dbReference type="AlphaFoldDB" id="Q471D1"/>
<keyword evidence="1" id="KW-0547">Nucleotide-binding</keyword>
<feature type="repeat" description="TPR" evidence="3">
    <location>
        <begin position="204"/>
        <end position="237"/>
    </location>
</feature>
<protein>
    <submittedName>
        <fullName evidence="5">TPR repeat:Bacterial transcriptional activator domain:Tetratricopeptide TPR_4</fullName>
    </submittedName>
</protein>
<evidence type="ECO:0000256" key="3">
    <source>
        <dbReference type="PROSITE-ProRule" id="PRU00339"/>
    </source>
</evidence>
<dbReference type="InterPro" id="IPR027417">
    <property type="entry name" value="P-loop_NTPase"/>
</dbReference>
<evidence type="ECO:0000256" key="1">
    <source>
        <dbReference type="ARBA" id="ARBA00022741"/>
    </source>
</evidence>
<dbReference type="GO" id="GO:0005524">
    <property type="term" value="F:ATP binding"/>
    <property type="evidence" value="ECO:0007669"/>
    <property type="project" value="UniProtKB-KW"/>
</dbReference>
<dbReference type="InterPro" id="IPR041664">
    <property type="entry name" value="AAA_16"/>
</dbReference>
<dbReference type="GO" id="GO:0003677">
    <property type="term" value="F:DNA binding"/>
    <property type="evidence" value="ECO:0007669"/>
    <property type="project" value="InterPro"/>
</dbReference>
<dbReference type="InterPro" id="IPR016032">
    <property type="entry name" value="Sig_transdc_resp-reg_C-effctor"/>
</dbReference>
<dbReference type="SMART" id="SM00028">
    <property type="entry name" value="TPR"/>
    <property type="match status" value="4"/>
</dbReference>
<dbReference type="InterPro" id="IPR005158">
    <property type="entry name" value="BTAD"/>
</dbReference>
<dbReference type="PROSITE" id="PS50005">
    <property type="entry name" value="TPR"/>
    <property type="match status" value="1"/>
</dbReference>
<accession>Q471D1</accession>
<dbReference type="GO" id="GO:0006355">
    <property type="term" value="P:regulation of DNA-templated transcription"/>
    <property type="evidence" value="ECO:0007669"/>
    <property type="project" value="InterPro"/>
</dbReference>
<dbReference type="Pfam" id="PF13191">
    <property type="entry name" value="AAA_16"/>
    <property type="match status" value="1"/>
</dbReference>
<organism evidence="5">
    <name type="scientific">Cupriavidus pinatubonensis (strain JMP 134 / LMG 1197)</name>
    <name type="common">Cupriavidus necator (strain JMP 134)</name>
    <dbReference type="NCBI Taxonomy" id="264198"/>
    <lineage>
        <taxon>Bacteria</taxon>
        <taxon>Pseudomonadati</taxon>
        <taxon>Pseudomonadota</taxon>
        <taxon>Betaproteobacteria</taxon>
        <taxon>Burkholderiales</taxon>
        <taxon>Burkholderiaceae</taxon>
        <taxon>Cupriavidus</taxon>
    </lineage>
</organism>
<dbReference type="PANTHER" id="PTHR16305">
    <property type="entry name" value="TESTICULAR SOLUBLE ADENYLYL CYCLASE"/>
    <property type="match status" value="1"/>
</dbReference>
<evidence type="ECO:0000259" key="4">
    <source>
        <dbReference type="SMART" id="SM01043"/>
    </source>
</evidence>
<dbReference type="KEGG" id="reu:Reut_A1636"/>
<gene>
    <name evidence="5" type="ordered locus">Reut_A1636</name>
</gene>
<dbReference type="InterPro" id="IPR011990">
    <property type="entry name" value="TPR-like_helical_dom_sf"/>
</dbReference>
<dbReference type="eggNOG" id="COG3629">
    <property type="taxonomic scope" value="Bacteria"/>
</dbReference>
<evidence type="ECO:0000313" key="5">
    <source>
        <dbReference type="EMBL" id="AAZ61002.1"/>
    </source>
</evidence>